<evidence type="ECO:0000313" key="3">
    <source>
        <dbReference type="Proteomes" id="UP000004221"/>
    </source>
</evidence>
<accession>I4EGK6</accession>
<dbReference type="PANTHER" id="PTHR30007:SF0">
    <property type="entry name" value="TRANSPOSASE"/>
    <property type="match status" value="1"/>
</dbReference>
<name>I4EGK6_9BACT</name>
<dbReference type="PANTHER" id="PTHR30007">
    <property type="entry name" value="PHP DOMAIN PROTEIN"/>
    <property type="match status" value="1"/>
</dbReference>
<evidence type="ECO:0000313" key="2">
    <source>
        <dbReference type="EMBL" id="CCF83818.1"/>
    </source>
</evidence>
<dbReference type="GO" id="GO:0004803">
    <property type="term" value="F:transposase activity"/>
    <property type="evidence" value="ECO:0007669"/>
    <property type="project" value="InterPro"/>
</dbReference>
<organism evidence="2 3">
    <name type="scientific">Nitrolancea hollandica Lb</name>
    <dbReference type="NCBI Taxonomy" id="1129897"/>
    <lineage>
        <taxon>Bacteria</taxon>
        <taxon>Pseudomonadati</taxon>
        <taxon>Thermomicrobiota</taxon>
        <taxon>Thermomicrobia</taxon>
        <taxon>Sphaerobacterales</taxon>
        <taxon>Sphaerobacterineae</taxon>
        <taxon>Sphaerobacteraceae</taxon>
        <taxon>Nitrolancea</taxon>
    </lineage>
</organism>
<dbReference type="AlphaFoldDB" id="I4EGK6"/>
<sequence length="142" mass="16144">MKQSLLVEANGGPLAIVIAGATVPDAQLLAETIEAIVLERAQPEPYFEQLLCLDKGIDNDAGWGACIDHDYIPHIALIRDPRPDRPKTHKPRRWVVERTFAWLSKCRGILIRWEKKADNYLGLLQLACGLLWFRRLHHLMAT</sequence>
<dbReference type="EMBL" id="CAGS01000196">
    <property type="protein sequence ID" value="CCF83818.1"/>
    <property type="molecule type" value="Genomic_DNA"/>
</dbReference>
<gene>
    <name evidence="2" type="ORF">NITHO_2750004</name>
</gene>
<protein>
    <submittedName>
        <fullName evidence="2">Transposase</fullName>
    </submittedName>
</protein>
<dbReference type="Proteomes" id="UP000004221">
    <property type="component" value="Unassembled WGS sequence"/>
</dbReference>
<comment type="caution">
    <text evidence="2">The sequence shown here is derived from an EMBL/GenBank/DDBJ whole genome shotgun (WGS) entry which is preliminary data.</text>
</comment>
<dbReference type="GO" id="GO:0003677">
    <property type="term" value="F:DNA binding"/>
    <property type="evidence" value="ECO:0007669"/>
    <property type="project" value="InterPro"/>
</dbReference>
<dbReference type="GO" id="GO:0006313">
    <property type="term" value="P:DNA transposition"/>
    <property type="evidence" value="ECO:0007669"/>
    <property type="project" value="InterPro"/>
</dbReference>
<reference evidence="2 3" key="1">
    <citation type="journal article" date="2012" name="ISME J.">
        <title>Nitrification expanded: discovery, physiology and genomics of a nitrite-oxidizing bacterium from the phylum Chloroflexi.</title>
        <authorList>
            <person name="Sorokin D.Y."/>
            <person name="Lucker S."/>
            <person name="Vejmelkova D."/>
            <person name="Kostrikina N.A."/>
            <person name="Kleerebezem R."/>
            <person name="Rijpstra W.I."/>
            <person name="Damste J.S."/>
            <person name="Le Paslier D."/>
            <person name="Muyzer G."/>
            <person name="Wagner M."/>
            <person name="van Loosdrecht M.C."/>
            <person name="Daims H."/>
        </authorList>
    </citation>
    <scope>NUCLEOTIDE SEQUENCE [LARGE SCALE GENOMIC DNA]</scope>
    <source>
        <strain evidence="3">none</strain>
    </source>
</reference>
<feature type="domain" description="Transposase IS4-like" evidence="1">
    <location>
        <begin position="1"/>
        <end position="130"/>
    </location>
</feature>
<evidence type="ECO:0000259" key="1">
    <source>
        <dbReference type="Pfam" id="PF01609"/>
    </source>
</evidence>
<proteinExistence type="predicted"/>
<keyword evidence="3" id="KW-1185">Reference proteome</keyword>
<dbReference type="InterPro" id="IPR002559">
    <property type="entry name" value="Transposase_11"/>
</dbReference>
<dbReference type="Pfam" id="PF01609">
    <property type="entry name" value="DDE_Tnp_1"/>
    <property type="match status" value="1"/>
</dbReference>